<dbReference type="GO" id="GO:0016787">
    <property type="term" value="F:hydrolase activity"/>
    <property type="evidence" value="ECO:0007669"/>
    <property type="project" value="UniProtKB-KW"/>
</dbReference>
<dbReference type="Proteomes" id="UP001620262">
    <property type="component" value="Unassembled WGS sequence"/>
</dbReference>
<dbReference type="SUPFAM" id="SSF53474">
    <property type="entry name" value="alpha/beta-Hydrolases"/>
    <property type="match status" value="1"/>
</dbReference>
<keyword evidence="2" id="KW-1185">Reference proteome</keyword>
<organism evidence="1 2">
    <name type="scientific">Pseudoalteromonas rhizosphaerae</name>
    <dbReference type="NCBI Taxonomy" id="2518973"/>
    <lineage>
        <taxon>Bacteria</taxon>
        <taxon>Pseudomonadati</taxon>
        <taxon>Pseudomonadota</taxon>
        <taxon>Gammaproteobacteria</taxon>
        <taxon>Alteromonadales</taxon>
        <taxon>Pseudoalteromonadaceae</taxon>
        <taxon>Pseudoalteromonas</taxon>
    </lineage>
</organism>
<proteinExistence type="predicted"/>
<comment type="caution">
    <text evidence="1">The sequence shown here is derived from an EMBL/GenBank/DDBJ whole genome shotgun (WGS) entry which is preliminary data.</text>
</comment>
<keyword evidence="1" id="KW-0378">Hydrolase</keyword>
<protein>
    <submittedName>
        <fullName evidence="1">Alpha/beta hydrolase</fullName>
    </submittedName>
</protein>
<sequence>MMRNPLAYPINWRSEPRWDYTHGLVLLSFATASTRATLLAYSGGIVDSSDNDSKRINVQAPINIDGLSDFTSPSKWLGDRNKNILQRWRDASPIFYIDNNAPVRLFINSSVPRFRAGRDSAIQKLQQLHIPSEVYQFDDAPHSFWLFQPWLTPTTSVIDDFLTAQFAKTR</sequence>
<accession>A0ABW8KYR3</accession>
<reference evidence="1 2" key="1">
    <citation type="submission" date="2024-11" db="EMBL/GenBank/DDBJ databases">
        <title>The Natural Products Discovery Center: Release of the First 8490 Sequenced Strains for Exploring Actinobacteria Biosynthetic Diversity.</title>
        <authorList>
            <person name="Kalkreuter E."/>
            <person name="Kautsar S.A."/>
            <person name="Yang D."/>
            <person name="Bader C.D."/>
            <person name="Teijaro C.N."/>
            <person name="Fluegel L."/>
            <person name="Davis C.M."/>
            <person name="Simpson J.R."/>
            <person name="Lauterbach L."/>
            <person name="Steele A.D."/>
            <person name="Gui C."/>
            <person name="Meng S."/>
            <person name="Li G."/>
            <person name="Viehrig K."/>
            <person name="Ye F."/>
            <person name="Su P."/>
            <person name="Kiefer A.F."/>
            <person name="Nichols A."/>
            <person name="Cepeda A.J."/>
            <person name="Yan W."/>
            <person name="Fan B."/>
            <person name="Jiang Y."/>
            <person name="Adhikari A."/>
            <person name="Zheng C.-J."/>
            <person name="Schuster L."/>
            <person name="Cowan T.M."/>
            <person name="Smanski M.J."/>
            <person name="Chevrette M.G."/>
            <person name="De Carvalho L.P.S."/>
            <person name="Shen B."/>
        </authorList>
    </citation>
    <scope>NUCLEOTIDE SEQUENCE [LARGE SCALE GENOMIC DNA]</scope>
    <source>
        <strain evidence="1 2">NPDC078403</strain>
    </source>
</reference>
<dbReference type="Gene3D" id="3.40.50.1820">
    <property type="entry name" value="alpha/beta hydrolase"/>
    <property type="match status" value="1"/>
</dbReference>
<dbReference type="RefSeq" id="WP_404675443.1">
    <property type="nucleotide sequence ID" value="NZ_JBJDOT010000013.1"/>
</dbReference>
<evidence type="ECO:0000313" key="2">
    <source>
        <dbReference type="Proteomes" id="UP001620262"/>
    </source>
</evidence>
<name>A0ABW8KYR3_9GAMM</name>
<gene>
    <name evidence="1" type="ORF">ACI2JU_11055</name>
</gene>
<dbReference type="InterPro" id="IPR029058">
    <property type="entry name" value="AB_hydrolase_fold"/>
</dbReference>
<evidence type="ECO:0000313" key="1">
    <source>
        <dbReference type="EMBL" id="MFK3864413.1"/>
    </source>
</evidence>
<dbReference type="EMBL" id="JBJDOT010000013">
    <property type="protein sequence ID" value="MFK3864413.1"/>
    <property type="molecule type" value="Genomic_DNA"/>
</dbReference>